<dbReference type="EMBL" id="LDAU01000006">
    <property type="protein sequence ID" value="KRX11147.1"/>
    <property type="molecule type" value="Genomic_DNA"/>
</dbReference>
<evidence type="ECO:0000256" key="1">
    <source>
        <dbReference type="SAM" id="MobiDB-lite"/>
    </source>
</evidence>
<name>A0A0V0R9J4_PSEPJ</name>
<evidence type="ECO:0000313" key="3">
    <source>
        <dbReference type="Proteomes" id="UP000054937"/>
    </source>
</evidence>
<gene>
    <name evidence="2" type="ORF">PPERSA_10914</name>
</gene>
<comment type="caution">
    <text evidence="2">The sequence shown here is derived from an EMBL/GenBank/DDBJ whole genome shotgun (WGS) entry which is preliminary data.</text>
</comment>
<organism evidence="2 3">
    <name type="scientific">Pseudocohnilembus persalinus</name>
    <name type="common">Ciliate</name>
    <dbReference type="NCBI Taxonomy" id="266149"/>
    <lineage>
        <taxon>Eukaryota</taxon>
        <taxon>Sar</taxon>
        <taxon>Alveolata</taxon>
        <taxon>Ciliophora</taxon>
        <taxon>Intramacronucleata</taxon>
        <taxon>Oligohymenophorea</taxon>
        <taxon>Scuticociliatia</taxon>
        <taxon>Philasterida</taxon>
        <taxon>Pseudocohnilembidae</taxon>
        <taxon>Pseudocohnilembus</taxon>
    </lineage>
</organism>
<dbReference type="AlphaFoldDB" id="A0A0V0R9J4"/>
<protein>
    <submittedName>
        <fullName evidence="2">Uncharacterized protein</fullName>
    </submittedName>
</protein>
<evidence type="ECO:0000313" key="2">
    <source>
        <dbReference type="EMBL" id="KRX11147.1"/>
    </source>
</evidence>
<keyword evidence="3" id="KW-1185">Reference proteome</keyword>
<proteinExistence type="predicted"/>
<feature type="region of interest" description="Disordered" evidence="1">
    <location>
        <begin position="1"/>
        <end position="25"/>
    </location>
</feature>
<dbReference type="InParanoid" id="A0A0V0R9J4"/>
<reference evidence="2 3" key="1">
    <citation type="journal article" date="2015" name="Sci. Rep.">
        <title>Genome of the facultative scuticociliatosis pathogen Pseudocohnilembus persalinus provides insight into its virulence through horizontal gene transfer.</title>
        <authorList>
            <person name="Xiong J."/>
            <person name="Wang G."/>
            <person name="Cheng J."/>
            <person name="Tian M."/>
            <person name="Pan X."/>
            <person name="Warren A."/>
            <person name="Jiang C."/>
            <person name="Yuan D."/>
            <person name="Miao W."/>
        </authorList>
    </citation>
    <scope>NUCLEOTIDE SEQUENCE [LARGE SCALE GENOMIC DNA]</scope>
    <source>
        <strain evidence="2">36N120E</strain>
    </source>
</reference>
<accession>A0A0V0R9J4</accession>
<sequence>MNRLFSSALKNLDSEKPQSATQNSKLYSEQITNSIQRVPQFGQVISQEKKNSQNSRNQKTINEISKSTAEIIIQGLDDAEKAIKILQQTQLHGQNLKAVLQEEVNKGLSHNKSKKVINEQKGHIINI</sequence>
<dbReference type="Proteomes" id="UP000054937">
    <property type="component" value="Unassembled WGS sequence"/>
</dbReference>